<name>A0A109RDX9_9LACT</name>
<reference evidence="9 10" key="1">
    <citation type="submission" date="2020-12" db="EMBL/GenBank/DDBJ databases">
        <title>FDA dAtabase for Regulatory Grade micrObial Sequences (FDA-ARGOS): Supporting development and validation of Infectious Disease Dx tests.</title>
        <authorList>
            <person name="Sproer C."/>
            <person name="Gronow S."/>
            <person name="Severitt S."/>
            <person name="Schroder I."/>
            <person name="Tallon L."/>
            <person name="Sadzewicz L."/>
            <person name="Zhao X."/>
            <person name="Boylan J."/>
            <person name="Ott S."/>
            <person name="Bowen H."/>
            <person name="Vavikolanu K."/>
            <person name="Mehta A."/>
            <person name="Aluvathingal J."/>
            <person name="Nadendla S."/>
            <person name="Lowell S."/>
            <person name="Myers T."/>
            <person name="Yan Y."/>
            <person name="Sichtig H."/>
        </authorList>
    </citation>
    <scope>NUCLEOTIDE SEQUENCE [LARGE SCALE GENOMIC DNA]</scope>
    <source>
        <strain evidence="9 10">FDAARGOS_911</strain>
    </source>
</reference>
<evidence type="ECO:0000313" key="8">
    <source>
        <dbReference type="EMBL" id="MCY3053264.1"/>
    </source>
</evidence>
<dbReference type="RefSeq" id="WP_060777667.1">
    <property type="nucleotide sequence ID" value="NZ_CAJHLF010000001.1"/>
</dbReference>
<feature type="domain" description="PTS EIIB type-2" evidence="6">
    <location>
        <begin position="423"/>
        <end position="512"/>
    </location>
</feature>
<proteinExistence type="predicted"/>
<dbReference type="InterPro" id="IPR013011">
    <property type="entry name" value="PTS_EIIB_2"/>
</dbReference>
<dbReference type="InterPro" id="IPR016152">
    <property type="entry name" value="PTrfase/Anion_transptr"/>
</dbReference>
<accession>A0A109RDX9</accession>
<dbReference type="Pfam" id="PF00874">
    <property type="entry name" value="PRD"/>
    <property type="match status" value="1"/>
</dbReference>
<dbReference type="GO" id="GO:0006355">
    <property type="term" value="P:regulation of DNA-templated transcription"/>
    <property type="evidence" value="ECO:0007669"/>
    <property type="project" value="InterPro"/>
</dbReference>
<dbReference type="SUPFAM" id="SSF63520">
    <property type="entry name" value="PTS-regulatory domain, PRD"/>
    <property type="match status" value="1"/>
</dbReference>
<sequence>MYFSERERVILQCFMEQGDGVSLESLKMTLQVSQRTVYRELNNLAASLNKFGIEIGRDRKQGYFLRYPKDFTAYDLKDILGPKQRQASWPFFDREIRQQHLACQLLLENPELTRQGLAEDYGVSPATIQTDLKAVGEALLNYDLHLVRDDKKNYLVRGWEAERRQMLSSLLSQNIDEYTFFHPNRQGGQNSQAFMALLEGEDLELVQQIFNRLNPTTFAKVTDNQLKLIMLQITVTIIRLKAGQHLEEGGQEKSKHLALSRPGKTEQQLAQQIMTWISDALALPIGINERNFLAQQLEGVNYKPLEHLLIENYDGTFLYQVSELIQAVSEKTANDFRTDSALYYNLVTHIQATFNRPEVSEFQESPHTLLDRITDQYFDLYQAVGTSFSQAFPGQKIGRDELAYIVIHFATSLERHPQGRQQISLLLVCASGMGTTKILENRLKKYIKQNLLIDVVKLSALNQVALTSYDIVLSTLFLPGLSRHYHLVSPLLLDDELKALEIEIEQIAQNKDWVGSNNRTGEVGSLARNNQELSLENYYHKIKEAYQVYQNFQVIKVNNNGKAKLDLKTLLDQQIGQLRGQQVGDSQQVSEAVMRRFKESAIGIPHSSIGLFHTSHVEVLEPYFVIYDLAEGYPILGMDHQMMTLRRLLLLLAPNPLTPWLQEVMGAISSSVIENDANLSLYDRGDEGRLKQLLNNILLTTIKNMDSL</sequence>
<dbReference type="Gene3D" id="1.10.1790.10">
    <property type="entry name" value="PRD domain"/>
    <property type="match status" value="1"/>
</dbReference>
<keyword evidence="4" id="KW-0010">Activator</keyword>
<dbReference type="EMBL" id="JAOTML010000004">
    <property type="protein sequence ID" value="MCY3053264.1"/>
    <property type="molecule type" value="Genomic_DNA"/>
</dbReference>
<protein>
    <submittedName>
        <fullName evidence="9">Transcription antiterminator</fullName>
    </submittedName>
</protein>
<dbReference type="InterPro" id="IPR036095">
    <property type="entry name" value="PTS_EIIB-like_sf"/>
</dbReference>
<dbReference type="InterPro" id="IPR036634">
    <property type="entry name" value="PRD_sf"/>
</dbReference>
<feature type="domain" description="PRD" evidence="7">
    <location>
        <begin position="312"/>
        <end position="419"/>
    </location>
</feature>
<keyword evidence="11" id="KW-1185">Reference proteome</keyword>
<dbReference type="CDD" id="cd05568">
    <property type="entry name" value="PTS_IIB_bgl_like"/>
    <property type="match status" value="1"/>
</dbReference>
<evidence type="ECO:0000313" key="9">
    <source>
        <dbReference type="EMBL" id="QPS01508.1"/>
    </source>
</evidence>
<dbReference type="Proteomes" id="UP000594771">
    <property type="component" value="Chromosome"/>
</dbReference>
<dbReference type="InterPro" id="IPR011608">
    <property type="entry name" value="PRD"/>
</dbReference>
<dbReference type="InterPro" id="IPR036388">
    <property type="entry name" value="WH-like_DNA-bd_sf"/>
</dbReference>
<evidence type="ECO:0000256" key="1">
    <source>
        <dbReference type="ARBA" id="ARBA00022679"/>
    </source>
</evidence>
<dbReference type="PANTHER" id="PTHR30185:SF18">
    <property type="entry name" value="TRANSCRIPTIONAL REGULATOR MTLR"/>
    <property type="match status" value="1"/>
</dbReference>
<dbReference type="Proteomes" id="UP001069145">
    <property type="component" value="Unassembled WGS sequence"/>
</dbReference>
<evidence type="ECO:0000259" key="7">
    <source>
        <dbReference type="PROSITE" id="PS51372"/>
    </source>
</evidence>
<dbReference type="Pfam" id="PF05043">
    <property type="entry name" value="Mga"/>
    <property type="match status" value="2"/>
</dbReference>
<keyword evidence="3" id="KW-0805">Transcription regulation</keyword>
<dbReference type="InterPro" id="IPR050661">
    <property type="entry name" value="BglG_antiterminators"/>
</dbReference>
<evidence type="ECO:0000256" key="2">
    <source>
        <dbReference type="ARBA" id="ARBA00022737"/>
    </source>
</evidence>
<dbReference type="PROSITE" id="PS51099">
    <property type="entry name" value="PTS_EIIB_TYPE_2"/>
    <property type="match status" value="1"/>
</dbReference>
<keyword evidence="5" id="KW-0804">Transcription</keyword>
<dbReference type="SUPFAM" id="SSF55804">
    <property type="entry name" value="Phoshotransferase/anion transport protein"/>
    <property type="match status" value="1"/>
</dbReference>
<dbReference type="PROSITE" id="PS51372">
    <property type="entry name" value="PRD_2"/>
    <property type="match status" value="1"/>
</dbReference>
<dbReference type="KEGG" id="aun:AWM73_00980"/>
<evidence type="ECO:0000313" key="10">
    <source>
        <dbReference type="Proteomes" id="UP000594771"/>
    </source>
</evidence>
<dbReference type="OrthoDB" id="9776005at2"/>
<organism evidence="9 10">
    <name type="scientific">Aerococcus urinae</name>
    <dbReference type="NCBI Taxonomy" id="1376"/>
    <lineage>
        <taxon>Bacteria</taxon>
        <taxon>Bacillati</taxon>
        <taxon>Bacillota</taxon>
        <taxon>Bacilli</taxon>
        <taxon>Lactobacillales</taxon>
        <taxon>Aerococcaceae</taxon>
        <taxon>Aerococcus</taxon>
    </lineage>
</organism>
<dbReference type="GO" id="GO:0009401">
    <property type="term" value="P:phosphoenolpyruvate-dependent sugar phosphotransferase system"/>
    <property type="evidence" value="ECO:0007669"/>
    <property type="project" value="InterPro"/>
</dbReference>
<reference evidence="8" key="2">
    <citation type="submission" date="2022-09" db="EMBL/GenBank/DDBJ databases">
        <title>Aerococcus urinae taxonomy study.</title>
        <authorList>
            <person name="Christensen J."/>
            <person name="Senneby E."/>
        </authorList>
    </citation>
    <scope>NUCLEOTIDE SEQUENCE</scope>
    <source>
        <strain evidence="8">NLD-066-U95</strain>
    </source>
</reference>
<gene>
    <name evidence="9" type="ORF">I6G68_00035</name>
    <name evidence="8" type="ORF">ODY43_04590</name>
</gene>
<evidence type="ECO:0000313" key="11">
    <source>
        <dbReference type="Proteomes" id="UP001069145"/>
    </source>
</evidence>
<keyword evidence="2" id="KW-0677">Repeat</keyword>
<dbReference type="SUPFAM" id="SSF52794">
    <property type="entry name" value="PTS system IIB component-like"/>
    <property type="match status" value="1"/>
</dbReference>
<evidence type="ECO:0000256" key="4">
    <source>
        <dbReference type="ARBA" id="ARBA00023159"/>
    </source>
</evidence>
<dbReference type="InterPro" id="IPR007737">
    <property type="entry name" value="Mga_HTH"/>
</dbReference>
<dbReference type="Gene3D" id="1.10.10.10">
    <property type="entry name" value="Winged helix-like DNA-binding domain superfamily/Winged helix DNA-binding domain"/>
    <property type="match status" value="1"/>
</dbReference>
<dbReference type="AlphaFoldDB" id="A0A109RDX9"/>
<dbReference type="PANTHER" id="PTHR30185">
    <property type="entry name" value="CRYPTIC BETA-GLUCOSIDE BGL OPERON ANTITERMINATOR"/>
    <property type="match status" value="1"/>
</dbReference>
<evidence type="ECO:0000256" key="3">
    <source>
        <dbReference type="ARBA" id="ARBA00023015"/>
    </source>
</evidence>
<dbReference type="GeneID" id="35766774"/>
<evidence type="ECO:0000259" key="6">
    <source>
        <dbReference type="PROSITE" id="PS51099"/>
    </source>
</evidence>
<dbReference type="EMBL" id="CP065662">
    <property type="protein sequence ID" value="QPS01508.1"/>
    <property type="molecule type" value="Genomic_DNA"/>
</dbReference>
<dbReference type="Gene3D" id="3.40.50.2300">
    <property type="match status" value="1"/>
</dbReference>
<keyword evidence="1" id="KW-0808">Transferase</keyword>
<dbReference type="GO" id="GO:0008982">
    <property type="term" value="F:protein-N(PI)-phosphohistidine-sugar phosphotransferase activity"/>
    <property type="evidence" value="ECO:0007669"/>
    <property type="project" value="InterPro"/>
</dbReference>
<evidence type="ECO:0000256" key="5">
    <source>
        <dbReference type="ARBA" id="ARBA00023163"/>
    </source>
</evidence>